<feature type="domain" description="C1q" evidence="5">
    <location>
        <begin position="95"/>
        <end position="239"/>
    </location>
</feature>
<keyword evidence="2" id="KW-0964">Secreted</keyword>
<evidence type="ECO:0000256" key="4">
    <source>
        <dbReference type="SAM" id="SignalP"/>
    </source>
</evidence>
<comment type="subcellular location">
    <subcellularLocation>
        <location evidence="1">Secreted</location>
    </subcellularLocation>
</comment>
<reference evidence="6" key="1">
    <citation type="submission" date="2022-07" db="EMBL/GenBank/DDBJ databases">
        <title>Chromosome-level genome of Muraenolepis orangiensis.</title>
        <authorList>
            <person name="Kim J."/>
        </authorList>
    </citation>
    <scope>NUCLEOTIDE SEQUENCE</scope>
    <source>
        <strain evidence="6">KU_S4_2022</strain>
        <tissue evidence="6">Muscle</tissue>
    </source>
</reference>
<feature type="chain" id="PRO_5040211458" description="C1q domain-containing protein" evidence="4">
    <location>
        <begin position="24"/>
        <end position="239"/>
    </location>
</feature>
<dbReference type="Proteomes" id="UP001148018">
    <property type="component" value="Unassembled WGS sequence"/>
</dbReference>
<feature type="signal peptide" evidence="4">
    <location>
        <begin position="1"/>
        <end position="23"/>
    </location>
</feature>
<name>A0A9Q0IYF7_9TELE</name>
<evidence type="ECO:0000256" key="3">
    <source>
        <dbReference type="ARBA" id="ARBA00022729"/>
    </source>
</evidence>
<accession>A0A9Q0IYF7</accession>
<dbReference type="PROSITE" id="PS50871">
    <property type="entry name" value="C1Q"/>
    <property type="match status" value="1"/>
</dbReference>
<organism evidence="6 7">
    <name type="scientific">Muraenolepis orangiensis</name>
    <name type="common">Patagonian moray cod</name>
    <dbReference type="NCBI Taxonomy" id="630683"/>
    <lineage>
        <taxon>Eukaryota</taxon>
        <taxon>Metazoa</taxon>
        <taxon>Chordata</taxon>
        <taxon>Craniata</taxon>
        <taxon>Vertebrata</taxon>
        <taxon>Euteleostomi</taxon>
        <taxon>Actinopterygii</taxon>
        <taxon>Neopterygii</taxon>
        <taxon>Teleostei</taxon>
        <taxon>Neoteleostei</taxon>
        <taxon>Acanthomorphata</taxon>
        <taxon>Zeiogadaria</taxon>
        <taxon>Gadariae</taxon>
        <taxon>Gadiformes</taxon>
        <taxon>Muraenolepidoidei</taxon>
        <taxon>Muraenolepididae</taxon>
        <taxon>Muraenolepis</taxon>
    </lineage>
</organism>
<dbReference type="GO" id="GO:0045202">
    <property type="term" value="C:synapse"/>
    <property type="evidence" value="ECO:0007669"/>
    <property type="project" value="TreeGrafter"/>
</dbReference>
<comment type="caution">
    <text evidence="6">The sequence shown here is derived from an EMBL/GenBank/DDBJ whole genome shotgun (WGS) entry which is preliminary data.</text>
</comment>
<proteinExistence type="predicted"/>
<dbReference type="OrthoDB" id="6154955at2759"/>
<dbReference type="Gene3D" id="2.60.120.40">
    <property type="match status" value="1"/>
</dbReference>
<evidence type="ECO:0000313" key="7">
    <source>
        <dbReference type="Proteomes" id="UP001148018"/>
    </source>
</evidence>
<sequence length="239" mass="25836">MSLEMRAVVGLLVSVGVFHLAGAKVSPGSSSLREEAVAFQGELPCGEWDCDCAFRQFDCCCASGHMHKVEELTFSRLTDMWQSVQQLDHKVLETIGGRRVAFTASGIPSMHCFGPFSSDVSVPYTTVSLNHGDGYNPALGIFTAPRDGLYSFAFTAYSRMASAGDRLYHQLQLMRNGKVMASIGEENRGNLEDSGTHVVLLSLERGGQVYVVLRTGRLLCGDTGGLNAFSGYLVYGTEA</sequence>
<keyword evidence="7" id="KW-1185">Reference proteome</keyword>
<dbReference type="GO" id="GO:0005576">
    <property type="term" value="C:extracellular region"/>
    <property type="evidence" value="ECO:0007669"/>
    <property type="project" value="UniProtKB-SubCell"/>
</dbReference>
<protein>
    <recommendedName>
        <fullName evidence="5">C1q domain-containing protein</fullName>
    </recommendedName>
</protein>
<dbReference type="InterPro" id="IPR001073">
    <property type="entry name" value="C1q_dom"/>
</dbReference>
<dbReference type="SMART" id="SM00110">
    <property type="entry name" value="C1Q"/>
    <property type="match status" value="1"/>
</dbReference>
<dbReference type="PANTHER" id="PTHR22923">
    <property type="entry name" value="CEREBELLIN-RELATED"/>
    <property type="match status" value="1"/>
</dbReference>
<dbReference type="GO" id="GO:0099558">
    <property type="term" value="P:maintenance of synapse structure"/>
    <property type="evidence" value="ECO:0007669"/>
    <property type="project" value="TreeGrafter"/>
</dbReference>
<dbReference type="AlphaFoldDB" id="A0A9Q0IYF7"/>
<keyword evidence="3 4" id="KW-0732">Signal</keyword>
<dbReference type="InterPro" id="IPR050822">
    <property type="entry name" value="Cerebellin_Synaptic_Org"/>
</dbReference>
<evidence type="ECO:0000256" key="2">
    <source>
        <dbReference type="ARBA" id="ARBA00022525"/>
    </source>
</evidence>
<evidence type="ECO:0000259" key="5">
    <source>
        <dbReference type="PROSITE" id="PS50871"/>
    </source>
</evidence>
<dbReference type="PRINTS" id="PR00007">
    <property type="entry name" value="COMPLEMNTC1Q"/>
</dbReference>
<dbReference type="SUPFAM" id="SSF49842">
    <property type="entry name" value="TNF-like"/>
    <property type="match status" value="1"/>
</dbReference>
<dbReference type="InterPro" id="IPR008983">
    <property type="entry name" value="Tumour_necrosis_fac-like_dom"/>
</dbReference>
<evidence type="ECO:0000313" key="6">
    <source>
        <dbReference type="EMBL" id="KAJ3614713.1"/>
    </source>
</evidence>
<dbReference type="EMBL" id="JANIIK010000034">
    <property type="protein sequence ID" value="KAJ3614713.1"/>
    <property type="molecule type" value="Genomic_DNA"/>
</dbReference>
<dbReference type="PANTHER" id="PTHR22923:SF89">
    <property type="entry name" value="CEREBELLIN 18"/>
    <property type="match status" value="1"/>
</dbReference>
<evidence type="ECO:0000256" key="1">
    <source>
        <dbReference type="ARBA" id="ARBA00004613"/>
    </source>
</evidence>
<gene>
    <name evidence="6" type="ORF">NHX12_018284</name>
</gene>
<dbReference type="Pfam" id="PF00386">
    <property type="entry name" value="C1q"/>
    <property type="match status" value="1"/>
</dbReference>